<dbReference type="STRING" id="571915.CMUST_04485"/>
<evidence type="ECO:0000313" key="2">
    <source>
        <dbReference type="EMBL" id="AKK07435.1"/>
    </source>
</evidence>
<dbReference type="KEGG" id="cmv:CMUST_15735"/>
<name>A0A0G3GVR1_9CORY</name>
<dbReference type="EMBL" id="CP011542">
    <property type="protein sequence ID" value="AKK05239.1"/>
    <property type="molecule type" value="Genomic_DNA"/>
</dbReference>
<keyword evidence="3" id="KW-1185">Reference proteome</keyword>
<accession>A0A0G3GVR1</accession>
<geneLocation type="plasmid" evidence="2 3">
    <name>phiCmus45274</name>
</geneLocation>
<reference evidence="3" key="2">
    <citation type="submission" date="2015-05" db="EMBL/GenBank/DDBJ databases">
        <title>Complete genome sequence of Corynebacterium mustelae DSM 45274, isolated from various tissues of a male ferret with lethal sepsis.</title>
        <authorList>
            <person name="Ruckert C."/>
            <person name="Albersmeier A."/>
            <person name="Winkler A."/>
            <person name="Tauch A."/>
        </authorList>
    </citation>
    <scope>NUCLEOTIDE SEQUENCE [LARGE SCALE GENOMIC DNA]</scope>
    <source>
        <strain evidence="3">DSM 45274</strain>
        <plasmid evidence="3">Plasmid phiCmus45274</plasmid>
    </source>
</reference>
<evidence type="ECO:0000313" key="1">
    <source>
        <dbReference type="EMBL" id="AKK05239.1"/>
    </source>
</evidence>
<dbReference type="Proteomes" id="UP000035199">
    <property type="component" value="Chromosome"/>
</dbReference>
<dbReference type="AlphaFoldDB" id="A0A0G3GVR1"/>
<sequence>MTDTVTRLLRVETPVGVDTVPCGATAFDGGSLILFRDAAQTDVVAAYSPIGWCHVRWDDNESSVRTE</sequence>
<organism evidence="1 3">
    <name type="scientific">Corynebacterium mustelae</name>
    <dbReference type="NCBI Taxonomy" id="571915"/>
    <lineage>
        <taxon>Bacteria</taxon>
        <taxon>Bacillati</taxon>
        <taxon>Actinomycetota</taxon>
        <taxon>Actinomycetes</taxon>
        <taxon>Mycobacteriales</taxon>
        <taxon>Corynebacteriaceae</taxon>
        <taxon>Corynebacterium</taxon>
    </lineage>
</organism>
<keyword evidence="2" id="KW-0614">Plasmid</keyword>
<evidence type="ECO:0000313" key="3">
    <source>
        <dbReference type="Proteomes" id="UP000035199"/>
    </source>
</evidence>
<dbReference type="OrthoDB" id="9785808at2"/>
<proteinExistence type="predicted"/>
<dbReference type="KEGG" id="cmv:CMUST_04485"/>
<dbReference type="Proteomes" id="UP000035199">
    <property type="component" value="Plasmid phiCmus45274"/>
</dbReference>
<gene>
    <name evidence="1" type="ORF">CMUST_04485</name>
    <name evidence="2" type="ORF">CMUST_15735</name>
</gene>
<dbReference type="RefSeq" id="WP_047261492.1">
    <property type="nucleotide sequence ID" value="NZ_CP011542.1"/>
</dbReference>
<dbReference type="EMBL" id="CP011544">
    <property type="protein sequence ID" value="AKK07435.1"/>
    <property type="molecule type" value="Genomic_DNA"/>
</dbReference>
<reference evidence="1 3" key="1">
    <citation type="journal article" date="2015" name="Genome Announc.">
        <title>Complete Genome Sequence of the Type Strain Corynebacterium mustelae DSM 45274, Isolated from Various Tissues of a Male Ferret with Lethal Sepsis.</title>
        <authorList>
            <person name="Ruckert C."/>
            <person name="Eimer J."/>
            <person name="Winkler A."/>
            <person name="Tauch A."/>
        </authorList>
    </citation>
    <scope>NUCLEOTIDE SEQUENCE [LARGE SCALE GENOMIC DNA]</scope>
    <source>
        <strain evidence="1 3">DSM 45274</strain>
        <plasmid evidence="2">phiCmus45274</plasmid>
        <plasmid evidence="3">Plasmid phiCmus45274</plasmid>
    </source>
</reference>
<protein>
    <submittedName>
        <fullName evidence="1">Uncharacterized protein</fullName>
    </submittedName>
</protein>